<dbReference type="PANTHER" id="PTHR30589:SF0">
    <property type="entry name" value="PHOSPHATIDYLGLYCEROL--PROLIPOPROTEIN DIACYLGLYCERYL TRANSFERASE"/>
    <property type="match status" value="1"/>
</dbReference>
<evidence type="ECO:0000256" key="3">
    <source>
        <dbReference type="ARBA" id="ARBA00022679"/>
    </source>
</evidence>
<dbReference type="Pfam" id="PF01790">
    <property type="entry name" value="LGT"/>
    <property type="match status" value="1"/>
</dbReference>
<gene>
    <name evidence="8" type="ORF">DTL42_01240</name>
</gene>
<feature type="transmembrane region" description="Helical" evidence="7">
    <location>
        <begin position="36"/>
        <end position="56"/>
    </location>
</feature>
<evidence type="ECO:0000256" key="1">
    <source>
        <dbReference type="ARBA" id="ARBA00007150"/>
    </source>
</evidence>
<dbReference type="GO" id="GO:0042158">
    <property type="term" value="P:lipoprotein biosynthetic process"/>
    <property type="evidence" value="ECO:0007669"/>
    <property type="project" value="InterPro"/>
</dbReference>
<name>A0A368KXV0_9BACT</name>
<dbReference type="PANTHER" id="PTHR30589">
    <property type="entry name" value="PROLIPOPROTEIN DIACYLGLYCERYL TRANSFERASE"/>
    <property type="match status" value="1"/>
</dbReference>
<organism evidence="8 9">
    <name type="scientific">Bremerella cremea</name>
    <dbReference type="NCBI Taxonomy" id="1031537"/>
    <lineage>
        <taxon>Bacteria</taxon>
        <taxon>Pseudomonadati</taxon>
        <taxon>Planctomycetota</taxon>
        <taxon>Planctomycetia</taxon>
        <taxon>Pirellulales</taxon>
        <taxon>Pirellulaceae</taxon>
        <taxon>Bremerella</taxon>
    </lineage>
</organism>
<evidence type="ECO:0000313" key="8">
    <source>
        <dbReference type="EMBL" id="RCS56041.1"/>
    </source>
</evidence>
<sequence length="248" mass="27589">MTSLAYMGIMLSAIVTGGILLRLFQEKLQLAWWEKLGIAIGGFCGAMIGAKLPFALYNWQGLVDGTAWFAHGKTIIAGLLGGYFGVELAKWVLEIRTKTGDSFVIPVAVSIGIGRWACYVGGCCFGKACHLPWGTYFPLAADGGTILRHPTQIYESIFHLTCAVVFYFLWKKKMFPGQLFKIYLIAYMTFRFFTEWLRPEPVYAFGLTAYQWAALAAIPLFAWLIYRDHHLAGATKTEPTLGDGSEKV</sequence>
<keyword evidence="6 7" id="KW-0472">Membrane</keyword>
<comment type="similarity">
    <text evidence="1">Belongs to the Lgt family.</text>
</comment>
<dbReference type="GO" id="GO:0005886">
    <property type="term" value="C:plasma membrane"/>
    <property type="evidence" value="ECO:0007669"/>
    <property type="project" value="InterPro"/>
</dbReference>
<dbReference type="Proteomes" id="UP000253562">
    <property type="component" value="Unassembled WGS sequence"/>
</dbReference>
<reference evidence="8 9" key="1">
    <citation type="submission" date="2018-07" db="EMBL/GenBank/DDBJ databases">
        <title>Comparative genomes isolates from brazilian mangrove.</title>
        <authorList>
            <person name="De Araujo J.E."/>
            <person name="Taketani R.G."/>
            <person name="Silva M.C.P."/>
            <person name="Lourenco M.V."/>
            <person name="Oliveira V.M."/>
            <person name="Andreote F.D."/>
        </authorList>
    </citation>
    <scope>NUCLEOTIDE SEQUENCE [LARGE SCALE GENOMIC DNA]</scope>
    <source>
        <strain evidence="8 9">HEX PRIS-MGV</strain>
    </source>
</reference>
<dbReference type="AlphaFoldDB" id="A0A368KXV0"/>
<dbReference type="GO" id="GO:0008961">
    <property type="term" value="F:phosphatidylglycerol-prolipoprotein diacylglyceryl transferase activity"/>
    <property type="evidence" value="ECO:0007669"/>
    <property type="project" value="InterPro"/>
</dbReference>
<keyword evidence="5 7" id="KW-1133">Transmembrane helix</keyword>
<evidence type="ECO:0000256" key="7">
    <source>
        <dbReference type="SAM" id="Phobius"/>
    </source>
</evidence>
<dbReference type="RefSeq" id="WP_114366881.1">
    <property type="nucleotide sequence ID" value="NZ_QPEX01000006.1"/>
</dbReference>
<dbReference type="OrthoDB" id="871140at2"/>
<keyword evidence="4 7" id="KW-0812">Transmembrane</keyword>
<dbReference type="InterPro" id="IPR001640">
    <property type="entry name" value="Lgt"/>
</dbReference>
<evidence type="ECO:0000256" key="5">
    <source>
        <dbReference type="ARBA" id="ARBA00022989"/>
    </source>
</evidence>
<feature type="transmembrane region" description="Helical" evidence="7">
    <location>
        <begin position="153"/>
        <end position="170"/>
    </location>
</feature>
<feature type="transmembrane region" description="Helical" evidence="7">
    <location>
        <begin position="68"/>
        <end position="86"/>
    </location>
</feature>
<evidence type="ECO:0000256" key="4">
    <source>
        <dbReference type="ARBA" id="ARBA00022692"/>
    </source>
</evidence>
<keyword evidence="2" id="KW-1003">Cell membrane</keyword>
<proteinExistence type="inferred from homology"/>
<keyword evidence="3 8" id="KW-0808">Transferase</keyword>
<evidence type="ECO:0000313" key="9">
    <source>
        <dbReference type="Proteomes" id="UP000253562"/>
    </source>
</evidence>
<protein>
    <submittedName>
        <fullName evidence="8">Diacylglyceryl transferase</fullName>
    </submittedName>
</protein>
<feature type="transmembrane region" description="Helical" evidence="7">
    <location>
        <begin position="6"/>
        <end position="24"/>
    </location>
</feature>
<evidence type="ECO:0000256" key="6">
    <source>
        <dbReference type="ARBA" id="ARBA00023136"/>
    </source>
</evidence>
<feature type="transmembrane region" description="Helical" evidence="7">
    <location>
        <begin position="107"/>
        <end position="133"/>
    </location>
</feature>
<feature type="transmembrane region" description="Helical" evidence="7">
    <location>
        <begin position="209"/>
        <end position="226"/>
    </location>
</feature>
<feature type="transmembrane region" description="Helical" evidence="7">
    <location>
        <begin position="179"/>
        <end position="197"/>
    </location>
</feature>
<accession>A0A368KXV0</accession>
<dbReference type="EMBL" id="QPEX01000006">
    <property type="protein sequence ID" value="RCS56041.1"/>
    <property type="molecule type" value="Genomic_DNA"/>
</dbReference>
<comment type="caution">
    <text evidence="8">The sequence shown here is derived from an EMBL/GenBank/DDBJ whole genome shotgun (WGS) entry which is preliminary data.</text>
</comment>
<evidence type="ECO:0000256" key="2">
    <source>
        <dbReference type="ARBA" id="ARBA00022475"/>
    </source>
</evidence>